<dbReference type="InterPro" id="IPR009729">
    <property type="entry name" value="Gal-3-0_sulfotransfrase"/>
</dbReference>
<evidence type="ECO:0000256" key="9">
    <source>
        <dbReference type="ARBA" id="ARBA00023180"/>
    </source>
</evidence>
<keyword evidence="11" id="KW-1185">Reference proteome</keyword>
<evidence type="ECO:0000256" key="3">
    <source>
        <dbReference type="ARBA" id="ARBA00022679"/>
    </source>
</evidence>
<keyword evidence="3" id="KW-0808">Transferase</keyword>
<comment type="similarity">
    <text evidence="2">Belongs to the galactose-3-O-sulfotransferase family.</text>
</comment>
<dbReference type="AlphaFoldDB" id="A0A9Q1CED4"/>
<keyword evidence="5" id="KW-0735">Signal-anchor</keyword>
<evidence type="ECO:0000256" key="1">
    <source>
        <dbReference type="ARBA" id="ARBA00004323"/>
    </source>
</evidence>
<dbReference type="PANTHER" id="PTHR14647:SF85">
    <property type="entry name" value="GALACTOSYLCERAMIDE SULFOTRANSFERASE-LIKE"/>
    <property type="match status" value="1"/>
</dbReference>
<evidence type="ECO:0000256" key="6">
    <source>
        <dbReference type="ARBA" id="ARBA00022989"/>
    </source>
</evidence>
<keyword evidence="6" id="KW-1133">Transmembrane helix</keyword>
<reference evidence="10" key="1">
    <citation type="submission" date="2021-10" db="EMBL/GenBank/DDBJ databases">
        <title>Tropical sea cucumber genome reveals ecological adaptation and Cuvierian tubules defense mechanism.</title>
        <authorList>
            <person name="Chen T."/>
        </authorList>
    </citation>
    <scope>NUCLEOTIDE SEQUENCE</scope>
    <source>
        <strain evidence="10">Nanhai2018</strain>
        <tissue evidence="10">Muscle</tissue>
    </source>
</reference>
<name>A0A9Q1CED4_HOLLE</name>
<dbReference type="PANTHER" id="PTHR14647">
    <property type="entry name" value="GALACTOSE-3-O-SULFOTRANSFERASE"/>
    <property type="match status" value="1"/>
</dbReference>
<evidence type="ECO:0000313" key="11">
    <source>
        <dbReference type="Proteomes" id="UP001152320"/>
    </source>
</evidence>
<keyword evidence="9" id="KW-0325">Glycoprotein</keyword>
<comment type="subcellular location">
    <subcellularLocation>
        <location evidence="1">Golgi apparatus membrane</location>
        <topology evidence="1">Single-pass type II membrane protein</topology>
    </subcellularLocation>
</comment>
<accession>A0A9Q1CED4</accession>
<dbReference type="GO" id="GO:0000139">
    <property type="term" value="C:Golgi membrane"/>
    <property type="evidence" value="ECO:0007669"/>
    <property type="project" value="UniProtKB-SubCell"/>
</dbReference>
<organism evidence="10 11">
    <name type="scientific">Holothuria leucospilota</name>
    <name type="common">Black long sea cucumber</name>
    <name type="synonym">Mertensiothuria leucospilota</name>
    <dbReference type="NCBI Taxonomy" id="206669"/>
    <lineage>
        <taxon>Eukaryota</taxon>
        <taxon>Metazoa</taxon>
        <taxon>Echinodermata</taxon>
        <taxon>Eleutherozoa</taxon>
        <taxon>Echinozoa</taxon>
        <taxon>Holothuroidea</taxon>
        <taxon>Aspidochirotacea</taxon>
        <taxon>Aspidochirotida</taxon>
        <taxon>Holothuriidae</taxon>
        <taxon>Holothuria</taxon>
    </lineage>
</organism>
<dbReference type="Gene3D" id="3.40.50.300">
    <property type="entry name" value="P-loop containing nucleotide triphosphate hydrolases"/>
    <property type="match status" value="1"/>
</dbReference>
<dbReference type="InterPro" id="IPR027417">
    <property type="entry name" value="P-loop_NTPase"/>
</dbReference>
<dbReference type="GO" id="GO:0009247">
    <property type="term" value="P:glycolipid biosynthetic process"/>
    <property type="evidence" value="ECO:0007669"/>
    <property type="project" value="InterPro"/>
</dbReference>
<keyword evidence="7" id="KW-0333">Golgi apparatus</keyword>
<dbReference type="Proteomes" id="UP001152320">
    <property type="component" value="Chromosome 4"/>
</dbReference>
<evidence type="ECO:0000256" key="5">
    <source>
        <dbReference type="ARBA" id="ARBA00022968"/>
    </source>
</evidence>
<evidence type="ECO:0000256" key="4">
    <source>
        <dbReference type="ARBA" id="ARBA00022692"/>
    </source>
</evidence>
<keyword evidence="4" id="KW-0812">Transmembrane</keyword>
<evidence type="ECO:0000256" key="7">
    <source>
        <dbReference type="ARBA" id="ARBA00023034"/>
    </source>
</evidence>
<sequence length="328" mass="38366">MARDTKYITIVRDPVDQWLSAVTFFNFKKYLPPRFSNLSTELVAWELANRPKLYKKKMRGNDPYYFQNNQAFDLGLGLGHCHNSSAITKHIKLLDNKMDLVLINEYFDESLLLMKKMFCWSWTDILYISVNQQSRRHAIKNDTLKELVRKNNKADQYIYKHFNKSLWKKIQDYGANFSKDLAFFRRFRENTNKKCVLEDIVVQGRLLHKPQANNLKLCEELVNRNQISQIAEKQTQSGAHINDSKPTVKLSASNIMQMKWAMNKTLRTKPLLKYENNLTDIESTLNQNTSLLSKIIANASKRGMKESLVLQRFLAACRNDLNCKELLT</sequence>
<evidence type="ECO:0000256" key="2">
    <source>
        <dbReference type="ARBA" id="ARBA00008124"/>
    </source>
</evidence>
<dbReference type="GO" id="GO:0001733">
    <property type="term" value="F:galactosylceramide sulfotransferase activity"/>
    <property type="evidence" value="ECO:0007669"/>
    <property type="project" value="InterPro"/>
</dbReference>
<protein>
    <submittedName>
        <fullName evidence="10">Galactosylceramide sulfotransferase</fullName>
    </submittedName>
</protein>
<gene>
    <name evidence="10" type="ORF">HOLleu_11000</name>
</gene>
<keyword evidence="8" id="KW-0472">Membrane</keyword>
<dbReference type="Pfam" id="PF06990">
    <property type="entry name" value="Gal-3-0_sulfotr"/>
    <property type="match status" value="1"/>
</dbReference>
<dbReference type="OrthoDB" id="514299at2759"/>
<dbReference type="EMBL" id="JAIZAY010000004">
    <property type="protein sequence ID" value="KAJ8043757.1"/>
    <property type="molecule type" value="Genomic_DNA"/>
</dbReference>
<evidence type="ECO:0000256" key="8">
    <source>
        <dbReference type="ARBA" id="ARBA00023136"/>
    </source>
</evidence>
<comment type="caution">
    <text evidence="10">The sequence shown here is derived from an EMBL/GenBank/DDBJ whole genome shotgun (WGS) entry which is preliminary data.</text>
</comment>
<proteinExistence type="inferred from homology"/>
<evidence type="ECO:0000313" key="10">
    <source>
        <dbReference type="EMBL" id="KAJ8043757.1"/>
    </source>
</evidence>